<dbReference type="EMBL" id="VUNN01000013">
    <property type="protein sequence ID" value="MSU06595.1"/>
    <property type="molecule type" value="Genomic_DNA"/>
</dbReference>
<evidence type="ECO:0000313" key="9">
    <source>
        <dbReference type="Proteomes" id="UP000460549"/>
    </source>
</evidence>
<comment type="subcellular location">
    <subcellularLocation>
        <location evidence="1">Cell membrane</location>
        <topology evidence="1">Multi-pass membrane protein</topology>
    </subcellularLocation>
</comment>
<dbReference type="Pfam" id="PF01554">
    <property type="entry name" value="MatE"/>
    <property type="match status" value="2"/>
</dbReference>
<feature type="transmembrane region" description="Helical" evidence="7">
    <location>
        <begin position="192"/>
        <end position="212"/>
    </location>
</feature>
<feature type="transmembrane region" description="Helical" evidence="7">
    <location>
        <begin position="382"/>
        <end position="404"/>
    </location>
</feature>
<dbReference type="Proteomes" id="UP000460549">
    <property type="component" value="Unassembled WGS sequence"/>
</dbReference>
<feature type="transmembrane region" description="Helical" evidence="7">
    <location>
        <begin position="410"/>
        <end position="430"/>
    </location>
</feature>
<gene>
    <name evidence="8" type="ORF">FYJ80_07375</name>
</gene>
<keyword evidence="4 7" id="KW-0812">Transmembrane</keyword>
<dbReference type="GO" id="GO:0042910">
    <property type="term" value="F:xenobiotic transmembrane transporter activity"/>
    <property type="evidence" value="ECO:0007669"/>
    <property type="project" value="InterPro"/>
</dbReference>
<dbReference type="GO" id="GO:0005886">
    <property type="term" value="C:plasma membrane"/>
    <property type="evidence" value="ECO:0007669"/>
    <property type="project" value="UniProtKB-SubCell"/>
</dbReference>
<evidence type="ECO:0000256" key="5">
    <source>
        <dbReference type="ARBA" id="ARBA00022989"/>
    </source>
</evidence>
<feature type="transmembrane region" description="Helical" evidence="7">
    <location>
        <begin position="307"/>
        <end position="330"/>
    </location>
</feature>
<sequence length="440" mass="48319">MNEERLGNENILKLVVRMALPAMLTMAFQALYNAFDSLFIARYSSHAFASISITQPVINISLAISAGLGAGMAGCISRYLGQRNKKSAEDGFKTALLSALSIAILIALLSLLFSNSFVASFTSDALAIELGSSYLKIISICFPFVFISTIIAALFNSHSLSLYAMLIQSSGAVLNIILDPIFIFYFDLGANGAAIATALGYVFSFIFGLILYKRRSILSLKGAFSFDVLKSITNIALPSMMVSAAGSIVGLIYNRLILSYGLDEMAVYSMYLKLESFMFLASSGISSALVVIVAYNYGARYFKRVKIAYFTSMLLSLAIMLLGFAFFQIFTKQLVMLFTADDKLLDMGLRAFKKLSYCFLLTSFNISTSGLLQGLGKGERSLILTMTRFFLLLIPLSIVLNYFFGLDGLYLSYFASDVLVLPLIVIIYKITIKECLKTKE</sequence>
<dbReference type="InterPro" id="IPR002528">
    <property type="entry name" value="MATE_fam"/>
</dbReference>
<keyword evidence="5 7" id="KW-1133">Transmembrane helix</keyword>
<dbReference type="InterPro" id="IPR051327">
    <property type="entry name" value="MATE_MepA_subfamily"/>
</dbReference>
<protein>
    <submittedName>
        <fullName evidence="8">MATE family efflux transporter</fullName>
    </submittedName>
</protein>
<feature type="transmembrane region" description="Helical" evidence="7">
    <location>
        <begin position="232"/>
        <end position="256"/>
    </location>
</feature>
<feature type="transmembrane region" description="Helical" evidence="7">
    <location>
        <begin position="354"/>
        <end position="375"/>
    </location>
</feature>
<dbReference type="PANTHER" id="PTHR43823:SF3">
    <property type="entry name" value="MULTIDRUG EXPORT PROTEIN MEPA"/>
    <property type="match status" value="1"/>
</dbReference>
<evidence type="ECO:0000256" key="3">
    <source>
        <dbReference type="ARBA" id="ARBA00022475"/>
    </source>
</evidence>
<feature type="transmembrane region" description="Helical" evidence="7">
    <location>
        <begin position="162"/>
        <end position="186"/>
    </location>
</feature>
<dbReference type="PANTHER" id="PTHR43823">
    <property type="entry name" value="SPORULATION PROTEIN YKVU"/>
    <property type="match status" value="1"/>
</dbReference>
<organism evidence="8 9">
    <name type="scientific">Bullifex porci</name>
    <dbReference type="NCBI Taxonomy" id="2606638"/>
    <lineage>
        <taxon>Bacteria</taxon>
        <taxon>Pseudomonadati</taxon>
        <taxon>Spirochaetota</taxon>
        <taxon>Spirochaetia</taxon>
        <taxon>Spirochaetales</taxon>
        <taxon>Spirochaetaceae</taxon>
        <taxon>Bullifex</taxon>
    </lineage>
</organism>
<evidence type="ECO:0000256" key="7">
    <source>
        <dbReference type="SAM" id="Phobius"/>
    </source>
</evidence>
<evidence type="ECO:0000256" key="2">
    <source>
        <dbReference type="ARBA" id="ARBA00022448"/>
    </source>
</evidence>
<dbReference type="InterPro" id="IPR048279">
    <property type="entry name" value="MdtK-like"/>
</dbReference>
<keyword evidence="6 7" id="KW-0472">Membrane</keyword>
<feature type="transmembrane region" description="Helical" evidence="7">
    <location>
        <begin position="94"/>
        <end position="113"/>
    </location>
</feature>
<keyword evidence="2" id="KW-0813">Transport</keyword>
<dbReference type="GO" id="GO:0015297">
    <property type="term" value="F:antiporter activity"/>
    <property type="evidence" value="ECO:0007669"/>
    <property type="project" value="InterPro"/>
</dbReference>
<dbReference type="AlphaFoldDB" id="A0A7X2PDZ5"/>
<comment type="caution">
    <text evidence="8">The sequence shown here is derived from an EMBL/GenBank/DDBJ whole genome shotgun (WGS) entry which is preliminary data.</text>
</comment>
<feature type="transmembrane region" description="Helical" evidence="7">
    <location>
        <begin position="47"/>
        <end position="73"/>
    </location>
</feature>
<evidence type="ECO:0000256" key="6">
    <source>
        <dbReference type="ARBA" id="ARBA00023136"/>
    </source>
</evidence>
<proteinExistence type="predicted"/>
<name>A0A7X2PDZ5_9SPIO</name>
<dbReference type="PIRSF" id="PIRSF006603">
    <property type="entry name" value="DinF"/>
    <property type="match status" value="1"/>
</dbReference>
<evidence type="ECO:0000256" key="4">
    <source>
        <dbReference type="ARBA" id="ARBA00022692"/>
    </source>
</evidence>
<accession>A0A7X2PDZ5</accession>
<reference evidence="8 9" key="1">
    <citation type="submission" date="2019-08" db="EMBL/GenBank/DDBJ databases">
        <title>In-depth cultivation of the pig gut microbiome towards novel bacterial diversity and tailored functional studies.</title>
        <authorList>
            <person name="Wylensek D."/>
            <person name="Hitch T.C.A."/>
            <person name="Clavel T."/>
        </authorList>
    </citation>
    <scope>NUCLEOTIDE SEQUENCE [LARGE SCALE GENOMIC DNA]</scope>
    <source>
        <strain evidence="8 9">NM-380-WT-3C1</strain>
    </source>
</reference>
<feature type="transmembrane region" description="Helical" evidence="7">
    <location>
        <begin position="276"/>
        <end position="295"/>
    </location>
</feature>
<evidence type="ECO:0000256" key="1">
    <source>
        <dbReference type="ARBA" id="ARBA00004651"/>
    </source>
</evidence>
<dbReference type="RefSeq" id="WP_154425565.1">
    <property type="nucleotide sequence ID" value="NZ_VUNN01000013.1"/>
</dbReference>
<feature type="transmembrane region" description="Helical" evidence="7">
    <location>
        <begin position="133"/>
        <end position="155"/>
    </location>
</feature>
<keyword evidence="3" id="KW-1003">Cell membrane</keyword>
<dbReference type="NCBIfam" id="TIGR00797">
    <property type="entry name" value="matE"/>
    <property type="match status" value="1"/>
</dbReference>
<keyword evidence="9" id="KW-1185">Reference proteome</keyword>
<feature type="transmembrane region" description="Helical" evidence="7">
    <location>
        <begin position="14"/>
        <end position="35"/>
    </location>
</feature>
<evidence type="ECO:0000313" key="8">
    <source>
        <dbReference type="EMBL" id="MSU06595.1"/>
    </source>
</evidence>